<dbReference type="RefSeq" id="XP_004830366.1">
    <property type="nucleotide sequence ID" value="XM_004830309.1"/>
</dbReference>
<evidence type="ECO:0000313" key="1">
    <source>
        <dbReference type="EMBL" id="AFZ80700.1"/>
    </source>
</evidence>
<dbReference type="Gene3D" id="3.40.1350.100">
    <property type="match status" value="2"/>
</dbReference>
<sequence>MCDIVWPTIAILSLISTRCANSIKIPKLHTLKGIDNGIYTTNGLEYVPVFRVVANNGSNLTLNFKNEPNVLFFLDPKDAIDLMTELSQSFPNGNAITKLRLCVSDMREWFDSVDPSRKHIKGAKCKLVPSSRQLLKTYDYMHPADANFVPLFYSTSIVCGNRGGESKPDILVFFDFNDLISQINTLKSPIEREYALSNIKVTSLVDLVLDNKLGNVTLVPSRKSLEFCKSERYSDTKSSTFLDD</sequence>
<organism evidence="1 2">
    <name type="scientific">Theileria equi strain WA</name>
    <dbReference type="NCBI Taxonomy" id="1537102"/>
    <lineage>
        <taxon>Eukaryota</taxon>
        <taxon>Sar</taxon>
        <taxon>Alveolata</taxon>
        <taxon>Apicomplexa</taxon>
        <taxon>Aconoidasida</taxon>
        <taxon>Piroplasmida</taxon>
        <taxon>Theileriidae</taxon>
        <taxon>Theileria</taxon>
    </lineage>
</organism>
<name>L0AYQ8_THEEQ</name>
<dbReference type="AlphaFoldDB" id="L0AYQ8"/>
<evidence type="ECO:0000313" key="2">
    <source>
        <dbReference type="Proteomes" id="UP000031512"/>
    </source>
</evidence>
<dbReference type="EMBL" id="CP001670">
    <property type="protein sequence ID" value="AFZ80700.1"/>
    <property type="molecule type" value="Genomic_DNA"/>
</dbReference>
<dbReference type="Proteomes" id="UP000031512">
    <property type="component" value="Chromosome 3"/>
</dbReference>
<accession>L0AYQ8</accession>
<dbReference type="KEGG" id="beq:BEWA_001070"/>
<reference evidence="1 2" key="1">
    <citation type="journal article" date="2012" name="BMC Genomics">
        <title>Comparative genomic analysis and phylogenetic position of Theileria equi.</title>
        <authorList>
            <person name="Kappmeyer L.S."/>
            <person name="Thiagarajan M."/>
            <person name="Herndon D.R."/>
            <person name="Ramsay J.D."/>
            <person name="Caler E."/>
            <person name="Djikeng A."/>
            <person name="Gillespie J.J."/>
            <person name="Lau A.O."/>
            <person name="Roalson E.H."/>
            <person name="Silva J.C."/>
            <person name="Silva M.G."/>
            <person name="Suarez C.E."/>
            <person name="Ueti M.W."/>
            <person name="Nene V.M."/>
            <person name="Mealey R.H."/>
            <person name="Knowles D.P."/>
            <person name="Brayton K.A."/>
        </authorList>
    </citation>
    <scope>NUCLEOTIDE SEQUENCE [LARGE SCALE GENOMIC DNA]</scope>
    <source>
        <strain evidence="1 2">WA</strain>
    </source>
</reference>
<gene>
    <name evidence="1" type="ORF">BEWA_001070</name>
</gene>
<protein>
    <submittedName>
        <fullName evidence="1">Uncharacterized protein</fullName>
    </submittedName>
</protein>
<dbReference type="GeneID" id="15805399"/>
<proteinExistence type="predicted"/>
<dbReference type="VEuPathDB" id="PiroplasmaDB:BEWA_001070"/>
<dbReference type="eggNOG" id="ENOG502QXQ4">
    <property type="taxonomic scope" value="Eukaryota"/>
</dbReference>
<keyword evidence="2" id="KW-1185">Reference proteome</keyword>
<dbReference type="OrthoDB" id="361261at2759"/>